<dbReference type="GO" id="GO:0044550">
    <property type="term" value="P:secondary metabolite biosynthetic process"/>
    <property type="evidence" value="ECO:0007669"/>
    <property type="project" value="TreeGrafter"/>
</dbReference>
<dbReference type="GO" id="GO:0071949">
    <property type="term" value="F:FAD binding"/>
    <property type="evidence" value="ECO:0007669"/>
    <property type="project" value="InterPro"/>
</dbReference>
<keyword evidence="2" id="KW-0274">FAD</keyword>
<feature type="domain" description="FAD-binding" evidence="4">
    <location>
        <begin position="5"/>
        <end position="191"/>
    </location>
</feature>
<dbReference type="InterPro" id="IPR051104">
    <property type="entry name" value="FAD_monoxygenase"/>
</dbReference>
<dbReference type="Pfam" id="PF01494">
    <property type="entry name" value="FAD_binding_3"/>
    <property type="match status" value="2"/>
</dbReference>
<keyword evidence="1" id="KW-0285">Flavoprotein</keyword>
<keyword evidence="6" id="KW-1185">Reference proteome</keyword>
<dbReference type="OrthoDB" id="417877at2759"/>
<evidence type="ECO:0000259" key="4">
    <source>
        <dbReference type="Pfam" id="PF01494"/>
    </source>
</evidence>
<dbReference type="PRINTS" id="PR00420">
    <property type="entry name" value="RNGMNOXGNASE"/>
</dbReference>
<dbReference type="InterPro" id="IPR036188">
    <property type="entry name" value="FAD/NAD-bd_sf"/>
</dbReference>
<organism evidence="5 6">
    <name type="scientific">Schizopora paradoxa</name>
    <dbReference type="NCBI Taxonomy" id="27342"/>
    <lineage>
        <taxon>Eukaryota</taxon>
        <taxon>Fungi</taxon>
        <taxon>Dikarya</taxon>
        <taxon>Basidiomycota</taxon>
        <taxon>Agaricomycotina</taxon>
        <taxon>Agaricomycetes</taxon>
        <taxon>Hymenochaetales</taxon>
        <taxon>Schizoporaceae</taxon>
        <taxon>Schizopora</taxon>
    </lineage>
</organism>
<dbReference type="SUPFAM" id="SSF54373">
    <property type="entry name" value="FAD-linked reductases, C-terminal domain"/>
    <property type="match status" value="1"/>
</dbReference>
<dbReference type="STRING" id="27342.A0A0H2RHF6"/>
<dbReference type="SUPFAM" id="SSF51905">
    <property type="entry name" value="FAD/NAD(P)-binding domain"/>
    <property type="match status" value="1"/>
</dbReference>
<accession>A0A0H2RHF6</accession>
<evidence type="ECO:0000256" key="2">
    <source>
        <dbReference type="ARBA" id="ARBA00022827"/>
    </source>
</evidence>
<evidence type="ECO:0000256" key="1">
    <source>
        <dbReference type="ARBA" id="ARBA00022630"/>
    </source>
</evidence>
<dbReference type="EMBL" id="KQ086004">
    <property type="protein sequence ID" value="KLO11289.1"/>
    <property type="molecule type" value="Genomic_DNA"/>
</dbReference>
<feature type="domain" description="FAD-binding" evidence="4">
    <location>
        <begin position="303"/>
        <end position="385"/>
    </location>
</feature>
<dbReference type="Gene3D" id="3.50.50.60">
    <property type="entry name" value="FAD/NAD(P)-binding domain"/>
    <property type="match status" value="1"/>
</dbReference>
<evidence type="ECO:0000313" key="5">
    <source>
        <dbReference type="EMBL" id="KLO11289.1"/>
    </source>
</evidence>
<name>A0A0H2RHF6_9AGAM</name>
<keyword evidence="3" id="KW-0560">Oxidoreductase</keyword>
<reference evidence="5 6" key="1">
    <citation type="submission" date="2015-04" db="EMBL/GenBank/DDBJ databases">
        <title>Complete genome sequence of Schizopora paradoxa KUC8140, a cosmopolitan wood degrader in East Asia.</title>
        <authorList>
            <consortium name="DOE Joint Genome Institute"/>
            <person name="Min B."/>
            <person name="Park H."/>
            <person name="Jang Y."/>
            <person name="Kim J.-J."/>
            <person name="Kim K.H."/>
            <person name="Pangilinan J."/>
            <person name="Lipzen A."/>
            <person name="Riley R."/>
            <person name="Grigoriev I.V."/>
            <person name="Spatafora J.W."/>
            <person name="Choi I.-G."/>
        </authorList>
    </citation>
    <scope>NUCLEOTIDE SEQUENCE [LARGE SCALE GENOMIC DNA]</scope>
    <source>
        <strain evidence="5 6">KUC8140</strain>
    </source>
</reference>
<dbReference type="AlphaFoldDB" id="A0A0H2RHF6"/>
<dbReference type="InParanoid" id="A0A0H2RHF6"/>
<sequence length="454" mass="50229">MAPKLKVAICGGGIGGLTLALVLDKYAGDSIKVDVYEAKSGFSEIGAGLSIWKRTWSIIKTLGLERSLGEMAVTFPDETPKLGFGFKKSDQAEQSENFYRMISPYGSITVHRADMLKILVDNLPKGFHAHFNKRLVAYTQPEREGSVTLRFADGTTAQADLLIGADGVNSTTREIMYTDFAESAMRAGNMDEAMRLKQHISASWTGTYAYRSLLNVEKFLEFAPGHQAATVPLFYLGKDRHIVSYPISRGKLINLIGFVSFPESEGQNLDGPSVVEVPKEDMINPFSAWEPEARTLMEGVEKSSRWAICHVRNLPKYVSGRVVLLGDSAHAMTTHIGAGAGQAIEDAYVLGRLLSDNLSNKSTLDSALRVYDSVRRPIGNFVVEHSRTIGLAYEFNYVPDAIRAAGVDMGSPKGFDLLSDFIYDTWSFHWKSMPEEDWLRAEQMLRSMLSEPTN</sequence>
<dbReference type="GO" id="GO:0016491">
    <property type="term" value="F:oxidoreductase activity"/>
    <property type="evidence" value="ECO:0007669"/>
    <property type="project" value="UniProtKB-KW"/>
</dbReference>
<protein>
    <submittedName>
        <fullName evidence="5">FAD/NAD-binding domain-containing protein</fullName>
    </submittedName>
</protein>
<evidence type="ECO:0000313" key="6">
    <source>
        <dbReference type="Proteomes" id="UP000053477"/>
    </source>
</evidence>
<proteinExistence type="predicted"/>
<dbReference type="PANTHER" id="PTHR46720:SF3">
    <property type="entry name" value="FAD-BINDING DOMAIN-CONTAINING PROTEIN-RELATED"/>
    <property type="match status" value="1"/>
</dbReference>
<evidence type="ECO:0000256" key="3">
    <source>
        <dbReference type="ARBA" id="ARBA00023002"/>
    </source>
</evidence>
<dbReference type="Proteomes" id="UP000053477">
    <property type="component" value="Unassembled WGS sequence"/>
</dbReference>
<gene>
    <name evidence="5" type="ORF">SCHPADRAFT_831418</name>
</gene>
<dbReference type="InterPro" id="IPR002938">
    <property type="entry name" value="FAD-bd"/>
</dbReference>
<dbReference type="PANTHER" id="PTHR46720">
    <property type="entry name" value="HYDROXYLASE, PUTATIVE (AFU_ORTHOLOGUE AFUA_3G01460)-RELATED"/>
    <property type="match status" value="1"/>
</dbReference>